<feature type="signal peptide" evidence="4">
    <location>
        <begin position="1"/>
        <end position="19"/>
    </location>
</feature>
<dbReference type="PROSITE" id="PS50050">
    <property type="entry name" value="TNFR_NGFR_2"/>
    <property type="match status" value="1"/>
</dbReference>
<feature type="transmembrane region" description="Helical" evidence="3">
    <location>
        <begin position="410"/>
        <end position="433"/>
    </location>
</feature>
<dbReference type="AlphaFoldDB" id="A0A1I7TCT1"/>
<comment type="caution">
    <text evidence="1">Lacks conserved residue(s) required for the propagation of feature annotation.</text>
</comment>
<name>A0A1I7TCT1_9PELO</name>
<dbReference type="WBParaSite" id="Csp11.Scaffold582.g4653.t1">
    <property type="protein sequence ID" value="Csp11.Scaffold582.g4653.t1"/>
    <property type="gene ID" value="Csp11.Scaffold582.g4653"/>
</dbReference>
<evidence type="ECO:0000313" key="7">
    <source>
        <dbReference type="WBParaSite" id="Csp11.Scaffold582.g4653.t1"/>
    </source>
</evidence>
<feature type="disulfide bond" evidence="1">
    <location>
        <begin position="46"/>
        <end position="64"/>
    </location>
</feature>
<sequence>MGDTLKFLLLFLAVAAVTGKVYRKLENKCLEGQFSFKGTCFPCTPCGNFMYEQEKCSATFNTVCGWCGKKPNLDEISDEVMASYQTKCLMSSLDFIGMTKLKDDIMSKFEDEPQLKVKITSRKGSSDGEGNGQDNFKIAKDALFNLDDSVEQELPDPTLEEGRESSEEYVDGESDHDENNIREMIEDESRYVDENEDGYVDENENGYVDENESGYVDENEIRDEDENDTEDDKSVEVIEAQSNEDQEFPENEEFEEDKTEISSAEAVDEYDGFISDRVRAFLIRKMKQQGDEPMEWEMNPFLKRATIVSLKEVQDQFENFLPPVPIVKSKNIMWKGSSESSDESVEREIKWDSWVDDEVKPIGESVEIVEAEEISQKYEAYEKITRNFREDDQNPLKYFNKKVRINEDTYINPIVLVALALIIIFTIVSLYWVQIRADHKSFAGVPTDCQDYHMIVNASKYLEELEEKEKKASRHVHVNPVFDV</sequence>
<feature type="compositionally biased region" description="Acidic residues" evidence="2">
    <location>
        <begin position="167"/>
        <end position="176"/>
    </location>
</feature>
<evidence type="ECO:0000256" key="3">
    <source>
        <dbReference type="SAM" id="Phobius"/>
    </source>
</evidence>
<feature type="domain" description="TNFR-Cys" evidence="5">
    <location>
        <begin position="28"/>
        <end position="64"/>
    </location>
</feature>
<organism evidence="6 7">
    <name type="scientific">Caenorhabditis tropicalis</name>
    <dbReference type="NCBI Taxonomy" id="1561998"/>
    <lineage>
        <taxon>Eukaryota</taxon>
        <taxon>Metazoa</taxon>
        <taxon>Ecdysozoa</taxon>
        <taxon>Nematoda</taxon>
        <taxon>Chromadorea</taxon>
        <taxon>Rhabditida</taxon>
        <taxon>Rhabditina</taxon>
        <taxon>Rhabditomorpha</taxon>
        <taxon>Rhabditoidea</taxon>
        <taxon>Rhabditidae</taxon>
        <taxon>Peloderinae</taxon>
        <taxon>Caenorhabditis</taxon>
    </lineage>
</organism>
<protein>
    <submittedName>
        <fullName evidence="7">TNFR-Cys domain-containing protein</fullName>
    </submittedName>
</protein>
<dbReference type="SMART" id="SM00208">
    <property type="entry name" value="TNFR"/>
    <property type="match status" value="1"/>
</dbReference>
<keyword evidence="3" id="KW-0472">Membrane</keyword>
<dbReference type="Proteomes" id="UP000095282">
    <property type="component" value="Unplaced"/>
</dbReference>
<feature type="disulfide bond" evidence="1">
    <location>
        <begin position="43"/>
        <end position="56"/>
    </location>
</feature>
<evidence type="ECO:0000259" key="5">
    <source>
        <dbReference type="PROSITE" id="PS50050"/>
    </source>
</evidence>
<feature type="compositionally biased region" description="Basic and acidic residues" evidence="2">
    <location>
        <begin position="177"/>
        <end position="193"/>
    </location>
</feature>
<feature type="compositionally biased region" description="Acidic residues" evidence="2">
    <location>
        <begin position="194"/>
        <end position="233"/>
    </location>
</feature>
<evidence type="ECO:0000256" key="2">
    <source>
        <dbReference type="SAM" id="MobiDB-lite"/>
    </source>
</evidence>
<dbReference type="PROSITE" id="PS00018">
    <property type="entry name" value="EF_HAND_1"/>
    <property type="match status" value="1"/>
</dbReference>
<accession>A0A1I7TCT1</accession>
<keyword evidence="3" id="KW-0812">Transmembrane</keyword>
<feature type="region of interest" description="Disordered" evidence="2">
    <location>
        <begin position="152"/>
        <end position="234"/>
    </location>
</feature>
<dbReference type="eggNOG" id="ENOG502TGAJ">
    <property type="taxonomic scope" value="Eukaryota"/>
</dbReference>
<keyword evidence="6" id="KW-1185">Reference proteome</keyword>
<keyword evidence="4" id="KW-0732">Signal</keyword>
<dbReference type="InterPro" id="IPR001368">
    <property type="entry name" value="TNFR/NGFR_Cys_rich_reg"/>
</dbReference>
<keyword evidence="1" id="KW-1015">Disulfide bond</keyword>
<reference evidence="7" key="1">
    <citation type="submission" date="2016-11" db="UniProtKB">
        <authorList>
            <consortium name="WormBaseParasite"/>
        </authorList>
    </citation>
    <scope>IDENTIFICATION</scope>
</reference>
<proteinExistence type="predicted"/>
<dbReference type="InterPro" id="IPR018247">
    <property type="entry name" value="EF_Hand_1_Ca_BS"/>
</dbReference>
<feature type="repeat" description="TNFR-Cys" evidence="1">
    <location>
        <begin position="28"/>
        <end position="64"/>
    </location>
</feature>
<feature type="chain" id="PRO_5009307423" evidence="4">
    <location>
        <begin position="20"/>
        <end position="484"/>
    </location>
</feature>
<evidence type="ECO:0000256" key="4">
    <source>
        <dbReference type="SAM" id="SignalP"/>
    </source>
</evidence>
<evidence type="ECO:0000256" key="1">
    <source>
        <dbReference type="PROSITE-ProRule" id="PRU00206"/>
    </source>
</evidence>
<keyword evidence="3" id="KW-1133">Transmembrane helix</keyword>
<dbReference type="PROSITE" id="PS00652">
    <property type="entry name" value="TNFR_NGFR_1"/>
    <property type="match status" value="1"/>
</dbReference>
<evidence type="ECO:0000313" key="6">
    <source>
        <dbReference type="Proteomes" id="UP000095282"/>
    </source>
</evidence>